<evidence type="ECO:0000259" key="2">
    <source>
        <dbReference type="PROSITE" id="PS50158"/>
    </source>
</evidence>
<comment type="caution">
    <text evidence="3">The sequence shown here is derived from an EMBL/GenBank/DDBJ whole genome shotgun (WGS) entry which is preliminary data.</text>
</comment>
<dbReference type="EMBL" id="JARBHB010000003">
    <property type="protein sequence ID" value="KAJ8889053.1"/>
    <property type="molecule type" value="Genomic_DNA"/>
</dbReference>
<evidence type="ECO:0000256" key="1">
    <source>
        <dbReference type="PROSITE-ProRule" id="PRU00047"/>
    </source>
</evidence>
<dbReference type="Gene3D" id="4.10.60.10">
    <property type="entry name" value="Zinc finger, CCHC-type"/>
    <property type="match status" value="1"/>
</dbReference>
<keyword evidence="1" id="KW-0479">Metal-binding</keyword>
<dbReference type="PROSITE" id="PS50158">
    <property type="entry name" value="ZF_CCHC"/>
    <property type="match status" value="1"/>
</dbReference>
<feature type="domain" description="CCHC-type" evidence="2">
    <location>
        <begin position="85"/>
        <end position="102"/>
    </location>
</feature>
<accession>A0ABQ9HXF6</accession>
<reference evidence="3 4" key="1">
    <citation type="submission" date="2023-02" db="EMBL/GenBank/DDBJ databases">
        <title>LHISI_Scaffold_Assembly.</title>
        <authorList>
            <person name="Stuart O.P."/>
            <person name="Cleave R."/>
            <person name="Magrath M.J.L."/>
            <person name="Mikheyev A.S."/>
        </authorList>
    </citation>
    <scope>NUCLEOTIDE SEQUENCE [LARGE SCALE GENOMIC DNA]</scope>
    <source>
        <strain evidence="3">Daus_M_001</strain>
        <tissue evidence="3">Leg muscle</tissue>
    </source>
</reference>
<organism evidence="3 4">
    <name type="scientific">Dryococelus australis</name>
    <dbReference type="NCBI Taxonomy" id="614101"/>
    <lineage>
        <taxon>Eukaryota</taxon>
        <taxon>Metazoa</taxon>
        <taxon>Ecdysozoa</taxon>
        <taxon>Arthropoda</taxon>
        <taxon>Hexapoda</taxon>
        <taxon>Insecta</taxon>
        <taxon>Pterygota</taxon>
        <taxon>Neoptera</taxon>
        <taxon>Polyneoptera</taxon>
        <taxon>Phasmatodea</taxon>
        <taxon>Verophasmatodea</taxon>
        <taxon>Anareolatae</taxon>
        <taxon>Phasmatidae</taxon>
        <taxon>Eurycanthinae</taxon>
        <taxon>Dryococelus</taxon>
    </lineage>
</organism>
<evidence type="ECO:0000313" key="3">
    <source>
        <dbReference type="EMBL" id="KAJ8889053.1"/>
    </source>
</evidence>
<proteinExistence type="predicted"/>
<dbReference type="InterPro" id="IPR001878">
    <property type="entry name" value="Znf_CCHC"/>
</dbReference>
<gene>
    <name evidence="3" type="ORF">PR048_008547</name>
</gene>
<keyword evidence="4" id="KW-1185">Reference proteome</keyword>
<evidence type="ECO:0000313" key="4">
    <source>
        <dbReference type="Proteomes" id="UP001159363"/>
    </source>
</evidence>
<protein>
    <recommendedName>
        <fullName evidence="2">CCHC-type domain-containing protein</fullName>
    </recommendedName>
</protein>
<sequence length="117" mass="13461">MSKLEEIRVKLKQAREPISDKILITKVLTSLPERFKDFGSAWESVSLEMQFVQELSSRLLIEEERIGSRNEELIALASVCNTSSRKCYTCGKDGHLTRFCDKIRKQELATIARRDVI</sequence>
<keyword evidence="1" id="KW-0862">Zinc</keyword>
<keyword evidence="1" id="KW-0863">Zinc-finger</keyword>
<dbReference type="InterPro" id="IPR036875">
    <property type="entry name" value="Znf_CCHC_sf"/>
</dbReference>
<dbReference type="Proteomes" id="UP001159363">
    <property type="component" value="Chromosome 3"/>
</dbReference>
<dbReference type="SUPFAM" id="SSF57756">
    <property type="entry name" value="Retrovirus zinc finger-like domains"/>
    <property type="match status" value="1"/>
</dbReference>
<name>A0ABQ9HXF6_9NEOP</name>
<dbReference type="Pfam" id="PF14223">
    <property type="entry name" value="Retrotran_gag_2"/>
    <property type="match status" value="1"/>
</dbReference>